<dbReference type="AlphaFoldDB" id="A0A382BKD1"/>
<accession>A0A382BKD1</accession>
<protein>
    <submittedName>
        <fullName evidence="1">Uncharacterized protein</fullName>
    </submittedName>
</protein>
<evidence type="ECO:0000313" key="1">
    <source>
        <dbReference type="EMBL" id="SVB14268.1"/>
    </source>
</evidence>
<organism evidence="1">
    <name type="scientific">marine metagenome</name>
    <dbReference type="NCBI Taxonomy" id="408172"/>
    <lineage>
        <taxon>unclassified sequences</taxon>
        <taxon>metagenomes</taxon>
        <taxon>ecological metagenomes</taxon>
    </lineage>
</organism>
<reference evidence="1" key="1">
    <citation type="submission" date="2018-05" db="EMBL/GenBank/DDBJ databases">
        <authorList>
            <person name="Lanie J.A."/>
            <person name="Ng W.-L."/>
            <person name="Kazmierczak K.M."/>
            <person name="Andrzejewski T.M."/>
            <person name="Davidsen T.M."/>
            <person name="Wayne K.J."/>
            <person name="Tettelin H."/>
            <person name="Glass J.I."/>
            <person name="Rusch D."/>
            <person name="Podicherti R."/>
            <person name="Tsui H.-C.T."/>
            <person name="Winkler M.E."/>
        </authorList>
    </citation>
    <scope>NUCLEOTIDE SEQUENCE</scope>
</reference>
<dbReference type="EMBL" id="UINC01030226">
    <property type="protein sequence ID" value="SVB14268.1"/>
    <property type="molecule type" value="Genomic_DNA"/>
</dbReference>
<sequence>MAERTPKEKRVSKGNAAEKLLNDPIIQEAFEKLENKYNSAWVSSGLEDSQKRETLYLSLRALGELKLELESMINTGKIAQREN</sequence>
<name>A0A382BKD1_9ZZZZ</name>
<proteinExistence type="predicted"/>
<gene>
    <name evidence="1" type="ORF">METZ01_LOCUS167122</name>
</gene>